<dbReference type="GO" id="GO:0005737">
    <property type="term" value="C:cytoplasm"/>
    <property type="evidence" value="ECO:0007669"/>
    <property type="project" value="UniProtKB-SubCell"/>
</dbReference>
<feature type="binding site" evidence="8">
    <location>
        <position position="53"/>
    </location>
    <ligand>
        <name>Mg(2+)</name>
        <dbReference type="ChEBI" id="CHEBI:18420"/>
    </ligand>
</feature>
<keyword evidence="1 8" id="KW-0444">Lipid biosynthesis</keyword>
<dbReference type="InterPro" id="IPR002582">
    <property type="entry name" value="ACPS"/>
</dbReference>
<comment type="function">
    <text evidence="8">Transfers the 4'-phosphopantetheine moiety from coenzyme A to a Ser of acyl-carrier-protein.</text>
</comment>
<keyword evidence="6 8" id="KW-0443">Lipid metabolism</keyword>
<evidence type="ECO:0000256" key="7">
    <source>
        <dbReference type="ARBA" id="ARBA00023160"/>
    </source>
</evidence>
<evidence type="ECO:0000259" key="9">
    <source>
        <dbReference type="Pfam" id="PF01648"/>
    </source>
</evidence>
<evidence type="ECO:0000256" key="1">
    <source>
        <dbReference type="ARBA" id="ARBA00022516"/>
    </source>
</evidence>
<dbReference type="KEGG" id="mpz:Marpi_0233"/>
<evidence type="ECO:0000256" key="5">
    <source>
        <dbReference type="ARBA" id="ARBA00022842"/>
    </source>
</evidence>
<dbReference type="InterPro" id="IPR004568">
    <property type="entry name" value="Ppantetheine-prot_Trfase_dom"/>
</dbReference>
<dbReference type="HAMAP" id="MF_00101">
    <property type="entry name" value="AcpS"/>
    <property type="match status" value="1"/>
</dbReference>
<comment type="subcellular location">
    <subcellularLocation>
        <location evidence="8">Cytoplasm</location>
    </subcellularLocation>
</comment>
<keyword evidence="4 8" id="KW-0276">Fatty acid metabolism</keyword>
<dbReference type="eggNOG" id="COG0736">
    <property type="taxonomic scope" value="Bacteria"/>
</dbReference>
<comment type="catalytic activity">
    <reaction evidence="8">
        <text>apo-[ACP] + CoA = holo-[ACP] + adenosine 3',5'-bisphosphate + H(+)</text>
        <dbReference type="Rhea" id="RHEA:12068"/>
        <dbReference type="Rhea" id="RHEA-COMP:9685"/>
        <dbReference type="Rhea" id="RHEA-COMP:9690"/>
        <dbReference type="ChEBI" id="CHEBI:15378"/>
        <dbReference type="ChEBI" id="CHEBI:29999"/>
        <dbReference type="ChEBI" id="CHEBI:57287"/>
        <dbReference type="ChEBI" id="CHEBI:58343"/>
        <dbReference type="ChEBI" id="CHEBI:64479"/>
        <dbReference type="EC" id="2.7.8.7"/>
    </reaction>
</comment>
<dbReference type="InterPro" id="IPR008278">
    <property type="entry name" value="4-PPantetheinyl_Trfase_dom"/>
</dbReference>
<evidence type="ECO:0000256" key="8">
    <source>
        <dbReference type="HAMAP-Rule" id="MF_00101"/>
    </source>
</evidence>
<evidence type="ECO:0000256" key="2">
    <source>
        <dbReference type="ARBA" id="ARBA00022679"/>
    </source>
</evidence>
<keyword evidence="8" id="KW-0963">Cytoplasm</keyword>
<dbReference type="InterPro" id="IPR037143">
    <property type="entry name" value="4-PPantetheinyl_Trfase_dom_sf"/>
</dbReference>
<keyword evidence="3 8" id="KW-0479">Metal-binding</keyword>
<accession>H2J3P1</accession>
<reference evidence="10 11" key="1">
    <citation type="journal article" date="2012" name="J. Bacteriol.">
        <title>Complete Genome Sequence of the Thermophilic, Piezophilic, Heterotrophic Bacterium Marinitoga piezophila KA3.</title>
        <authorList>
            <person name="Lucas S."/>
            <person name="Han J."/>
            <person name="Lapidus A."/>
            <person name="Cheng J.F."/>
            <person name="Goodwin L.A."/>
            <person name="Pitluck S."/>
            <person name="Peters L."/>
            <person name="Mikhailova N."/>
            <person name="Teshima H."/>
            <person name="Detter J.C."/>
            <person name="Han C."/>
            <person name="Tapia R."/>
            <person name="Land M."/>
            <person name="Hauser L."/>
            <person name="Kyrpides N.C."/>
            <person name="Ivanova N."/>
            <person name="Pagani I."/>
            <person name="Vannier P."/>
            <person name="Oger P."/>
            <person name="Bartlett D.H."/>
            <person name="Noll K.M."/>
            <person name="Woyke T."/>
            <person name="Jebbar M."/>
        </authorList>
    </citation>
    <scope>NUCLEOTIDE SEQUENCE [LARGE SCALE GENOMIC DNA]</scope>
    <source>
        <strain evidence="11">DSM 14283 / JCM 11233 / KA3</strain>
    </source>
</reference>
<dbReference type="NCBIfam" id="TIGR00516">
    <property type="entry name" value="acpS"/>
    <property type="match status" value="1"/>
</dbReference>
<comment type="similarity">
    <text evidence="8">Belongs to the P-Pant transferase superfamily. AcpS family.</text>
</comment>
<dbReference type="Proteomes" id="UP000007161">
    <property type="component" value="Chromosome"/>
</dbReference>
<dbReference type="AlphaFoldDB" id="H2J3P1"/>
<dbReference type="GO" id="GO:0008897">
    <property type="term" value="F:holo-[acyl-carrier-protein] synthase activity"/>
    <property type="evidence" value="ECO:0007669"/>
    <property type="project" value="UniProtKB-UniRule"/>
</dbReference>
<dbReference type="EC" id="2.7.8.7" evidence="8"/>
<sequence>MIKGIGVDIVEIDRISQGLEKKVLHDKELEILEKFNGERRKKEFVAGRFSLKESLIKAFGEYIPLKKIAILNNEIGKPYIIEESKEYLFKKFGKKNIHISISHEKHYVVTMVVIEEVE</sequence>
<dbReference type="GO" id="GO:0000287">
    <property type="term" value="F:magnesium ion binding"/>
    <property type="evidence" value="ECO:0007669"/>
    <property type="project" value="UniProtKB-UniRule"/>
</dbReference>
<evidence type="ECO:0000256" key="3">
    <source>
        <dbReference type="ARBA" id="ARBA00022723"/>
    </source>
</evidence>
<evidence type="ECO:0000256" key="6">
    <source>
        <dbReference type="ARBA" id="ARBA00023098"/>
    </source>
</evidence>
<dbReference type="RefSeq" id="WP_014295757.1">
    <property type="nucleotide sequence ID" value="NC_016751.1"/>
</dbReference>
<evidence type="ECO:0000313" key="11">
    <source>
        <dbReference type="Proteomes" id="UP000007161"/>
    </source>
</evidence>
<evidence type="ECO:0000256" key="4">
    <source>
        <dbReference type="ARBA" id="ARBA00022832"/>
    </source>
</evidence>
<dbReference type="GO" id="GO:0006633">
    <property type="term" value="P:fatty acid biosynthetic process"/>
    <property type="evidence" value="ECO:0007669"/>
    <property type="project" value="UniProtKB-UniRule"/>
</dbReference>
<dbReference type="HOGENOM" id="CLU_089696_1_2_0"/>
<gene>
    <name evidence="8" type="primary">acpS</name>
    <name evidence="10" type="ordered locus">Marpi_0233</name>
</gene>
<dbReference type="EMBL" id="CP003257">
    <property type="protein sequence ID" value="AEX84685.1"/>
    <property type="molecule type" value="Genomic_DNA"/>
</dbReference>
<dbReference type="Pfam" id="PF01648">
    <property type="entry name" value="ACPS"/>
    <property type="match status" value="1"/>
</dbReference>
<dbReference type="Gene3D" id="3.90.470.20">
    <property type="entry name" value="4'-phosphopantetheinyl transferase domain"/>
    <property type="match status" value="1"/>
</dbReference>
<keyword evidence="2 8" id="KW-0808">Transferase</keyword>
<comment type="cofactor">
    <cofactor evidence="8">
        <name>Mg(2+)</name>
        <dbReference type="ChEBI" id="CHEBI:18420"/>
    </cofactor>
</comment>
<keyword evidence="11" id="KW-1185">Reference proteome</keyword>
<reference evidence="11" key="2">
    <citation type="submission" date="2012-01" db="EMBL/GenBank/DDBJ databases">
        <title>Complete sequence of chromosome of Marinitoga piezophila KA3.</title>
        <authorList>
            <person name="Lucas S."/>
            <person name="Han J."/>
            <person name="Lapidus A."/>
            <person name="Cheng J.-F."/>
            <person name="Goodwin L."/>
            <person name="Pitluck S."/>
            <person name="Peters L."/>
            <person name="Mikhailova N."/>
            <person name="Teshima H."/>
            <person name="Detter J.C."/>
            <person name="Han C."/>
            <person name="Tapia R."/>
            <person name="Land M."/>
            <person name="Hauser L."/>
            <person name="Kyrpides N."/>
            <person name="Ivanova N."/>
            <person name="Pagani I."/>
            <person name="Jebbar M."/>
            <person name="Vannier P."/>
            <person name="Oger P."/>
            <person name="Cario A."/>
            <person name="Bartlett D."/>
            <person name="Noll K.M."/>
            <person name="Woyke T."/>
        </authorList>
    </citation>
    <scope>NUCLEOTIDE SEQUENCE [LARGE SCALE GENOMIC DNA]</scope>
    <source>
        <strain evidence="11">DSM 14283 / JCM 11233 / KA3</strain>
    </source>
</reference>
<name>H2J3P1_MARPK</name>
<protein>
    <recommendedName>
        <fullName evidence="8">Holo-[acyl-carrier-protein] synthase</fullName>
        <shortName evidence="8">Holo-ACP synthase</shortName>
        <ecNumber evidence="8">2.7.8.7</ecNumber>
    </recommendedName>
    <alternativeName>
        <fullName evidence="8">4'-phosphopantetheinyl transferase AcpS</fullName>
    </alternativeName>
</protein>
<feature type="binding site" evidence="8">
    <location>
        <position position="8"/>
    </location>
    <ligand>
        <name>Mg(2+)</name>
        <dbReference type="ChEBI" id="CHEBI:18420"/>
    </ligand>
</feature>
<dbReference type="STRING" id="443254.Marpi_0233"/>
<dbReference type="OrthoDB" id="517356at2"/>
<keyword evidence="5 8" id="KW-0460">Magnesium</keyword>
<proteinExistence type="inferred from homology"/>
<organism evidence="10 11">
    <name type="scientific">Marinitoga piezophila (strain DSM 14283 / JCM 11233 / KA3)</name>
    <dbReference type="NCBI Taxonomy" id="443254"/>
    <lineage>
        <taxon>Bacteria</taxon>
        <taxon>Thermotogati</taxon>
        <taxon>Thermotogota</taxon>
        <taxon>Thermotogae</taxon>
        <taxon>Petrotogales</taxon>
        <taxon>Petrotogaceae</taxon>
        <taxon>Marinitoga</taxon>
    </lineage>
</organism>
<dbReference type="NCBIfam" id="TIGR00556">
    <property type="entry name" value="pantethn_trn"/>
    <property type="match status" value="1"/>
</dbReference>
<feature type="domain" description="4'-phosphopantetheinyl transferase" evidence="9">
    <location>
        <begin position="4"/>
        <end position="111"/>
    </location>
</feature>
<dbReference type="SUPFAM" id="SSF56214">
    <property type="entry name" value="4'-phosphopantetheinyl transferase"/>
    <property type="match status" value="1"/>
</dbReference>
<evidence type="ECO:0000313" key="10">
    <source>
        <dbReference type="EMBL" id="AEX84685.1"/>
    </source>
</evidence>
<keyword evidence="7 8" id="KW-0275">Fatty acid biosynthesis</keyword>